<dbReference type="Gene3D" id="1.20.58.90">
    <property type="match status" value="1"/>
</dbReference>
<evidence type="ECO:0000256" key="5">
    <source>
        <dbReference type="ARBA" id="ARBA00026055"/>
    </source>
</evidence>
<comment type="function">
    <text evidence="1">Tubulin-folding protein; involved in the early step of the tubulin folding pathway.</text>
</comment>
<organism evidence="7 8">
    <name type="scientific">Saccoglossus kowalevskii</name>
    <name type="common">Acorn worm</name>
    <dbReference type="NCBI Taxonomy" id="10224"/>
    <lineage>
        <taxon>Eukaryota</taxon>
        <taxon>Metazoa</taxon>
        <taxon>Hemichordata</taxon>
        <taxon>Enteropneusta</taxon>
        <taxon>Harrimaniidae</taxon>
        <taxon>Saccoglossus</taxon>
    </lineage>
</organism>
<accession>A0ABM0GJH2</accession>
<proteinExistence type="inferred from homology"/>
<evidence type="ECO:0000256" key="3">
    <source>
        <dbReference type="ARBA" id="ARBA00015002"/>
    </source>
</evidence>
<evidence type="ECO:0000256" key="4">
    <source>
        <dbReference type="ARBA" id="ARBA00023186"/>
    </source>
</evidence>
<evidence type="ECO:0000256" key="1">
    <source>
        <dbReference type="ARBA" id="ARBA00003046"/>
    </source>
</evidence>
<dbReference type="PANTHER" id="PTHR21500:SF0">
    <property type="entry name" value="TUBULIN-SPECIFIC CHAPERONE A"/>
    <property type="match status" value="1"/>
</dbReference>
<gene>
    <name evidence="8" type="primary">LOC100367498</name>
</gene>
<comment type="subcellular location">
    <subcellularLocation>
        <location evidence="6">Cytoplasm</location>
        <location evidence="6">Cytoskeleton</location>
    </subcellularLocation>
</comment>
<evidence type="ECO:0000313" key="7">
    <source>
        <dbReference type="Proteomes" id="UP000694865"/>
    </source>
</evidence>
<reference evidence="8" key="1">
    <citation type="submission" date="2025-08" db="UniProtKB">
        <authorList>
            <consortium name="RefSeq"/>
        </authorList>
    </citation>
    <scope>IDENTIFICATION</scope>
    <source>
        <tissue evidence="8">Testes</tissue>
    </source>
</reference>
<comment type="subunit">
    <text evidence="5 6">Supercomplex made of cofactors A to E. Cofactors A and D function by capturing and stabilizing tubulin in a quasi-native conformation. Cofactor E binds to the cofactor D-tubulin complex; interaction with cofactor C then causes the release of tubulin polypeptides that are committed to the native state.</text>
</comment>
<evidence type="ECO:0000256" key="6">
    <source>
        <dbReference type="RuleBase" id="RU364030"/>
    </source>
</evidence>
<protein>
    <recommendedName>
        <fullName evidence="3 6">Tubulin-specific chaperone A</fullName>
    </recommendedName>
</protein>
<evidence type="ECO:0000313" key="8">
    <source>
        <dbReference type="RefSeq" id="XP_002731209.1"/>
    </source>
</evidence>
<comment type="similarity">
    <text evidence="2 6">Belongs to the TBCA family.</text>
</comment>
<keyword evidence="6" id="KW-0206">Cytoskeleton</keyword>
<dbReference type="InterPro" id="IPR004226">
    <property type="entry name" value="TBCA"/>
</dbReference>
<dbReference type="RefSeq" id="XP_002731209.1">
    <property type="nucleotide sequence ID" value="XM_002731163.2"/>
</dbReference>
<dbReference type="PANTHER" id="PTHR21500">
    <property type="entry name" value="TUBULIN-SPECIFIC CHAPERONE A"/>
    <property type="match status" value="1"/>
</dbReference>
<evidence type="ECO:0000256" key="2">
    <source>
        <dbReference type="ARBA" id="ARBA00006806"/>
    </source>
</evidence>
<keyword evidence="7" id="KW-1185">Reference proteome</keyword>
<dbReference type="InterPro" id="IPR036126">
    <property type="entry name" value="TBCA_sf"/>
</dbReference>
<sequence>MASADPRIRQIKIKTGVVKRLTKEKAMYEKESIEQAAKVQKMEDEKKDEYDIRKQKEVLQESKQMIPDCEKRLRKAHSELTTMLENEKDLEETEEYKAAQTVLQEANIKD</sequence>
<keyword evidence="6" id="KW-0963">Cytoplasm</keyword>
<dbReference type="Proteomes" id="UP000694865">
    <property type="component" value="Unplaced"/>
</dbReference>
<keyword evidence="4 6" id="KW-0143">Chaperone</keyword>
<dbReference type="SUPFAM" id="SSF46988">
    <property type="entry name" value="Tubulin chaperone cofactor A"/>
    <property type="match status" value="1"/>
</dbReference>
<dbReference type="Pfam" id="PF02970">
    <property type="entry name" value="TBCA"/>
    <property type="match status" value="1"/>
</dbReference>
<name>A0ABM0GJH2_SACKO</name>
<dbReference type="GeneID" id="100367498"/>
<keyword evidence="6" id="KW-0493">Microtubule</keyword>